<keyword evidence="1" id="KW-0732">Signal</keyword>
<dbReference type="EnsemblMetazoa" id="AFUN019771-RA">
    <property type="protein sequence ID" value="AFUN019771-PA"/>
    <property type="gene ID" value="AFUN019771"/>
</dbReference>
<dbReference type="VEuPathDB" id="VectorBase:AFUN019771"/>
<feature type="signal peptide" evidence="1">
    <location>
        <begin position="1"/>
        <end position="28"/>
    </location>
</feature>
<evidence type="ECO:0000313" key="2">
    <source>
        <dbReference type="EnsemblMetazoa" id="AFUN019771-PA"/>
    </source>
</evidence>
<feature type="chain" id="PRO_5021493221" evidence="1">
    <location>
        <begin position="29"/>
        <end position="82"/>
    </location>
</feature>
<organism evidence="2">
    <name type="scientific">Anopheles funestus</name>
    <name type="common">African malaria mosquito</name>
    <dbReference type="NCBI Taxonomy" id="62324"/>
    <lineage>
        <taxon>Eukaryota</taxon>
        <taxon>Metazoa</taxon>
        <taxon>Ecdysozoa</taxon>
        <taxon>Arthropoda</taxon>
        <taxon>Hexapoda</taxon>
        <taxon>Insecta</taxon>
        <taxon>Pterygota</taxon>
        <taxon>Neoptera</taxon>
        <taxon>Endopterygota</taxon>
        <taxon>Diptera</taxon>
        <taxon>Nematocera</taxon>
        <taxon>Culicoidea</taxon>
        <taxon>Culicidae</taxon>
        <taxon>Anophelinae</taxon>
        <taxon>Anopheles</taxon>
    </lineage>
</organism>
<accession>A0A4Y0BFF1</accession>
<evidence type="ECO:0000256" key="1">
    <source>
        <dbReference type="SAM" id="SignalP"/>
    </source>
</evidence>
<reference evidence="2" key="1">
    <citation type="submission" date="2020-05" db="UniProtKB">
        <authorList>
            <consortium name="EnsemblMetazoa"/>
        </authorList>
    </citation>
    <scope>IDENTIFICATION</scope>
    <source>
        <strain evidence="2">FUMOZ</strain>
    </source>
</reference>
<dbReference type="AlphaFoldDB" id="A0A4Y0BFF1"/>
<name>A0A4Y0BFF1_ANOFN</name>
<protein>
    <submittedName>
        <fullName evidence="2">Uncharacterized protein</fullName>
    </submittedName>
</protein>
<proteinExistence type="predicted"/>
<sequence>MWNRQSVRLMCFAVLCLLLSFEEGIVTAAPTSDCGTPTTNGTHGAGVKKASVPQATVVSKPNVPEIDPFRWLVSKSGSIFKG</sequence>